<evidence type="ECO:0000259" key="10">
    <source>
        <dbReference type="PROSITE" id="PS51195"/>
    </source>
</evidence>
<dbReference type="SMART" id="SM00490">
    <property type="entry name" value="HELICc"/>
    <property type="match status" value="1"/>
</dbReference>
<dbReference type="PANTHER" id="PTHR47959:SF1">
    <property type="entry name" value="ATP-DEPENDENT RNA HELICASE DBPA"/>
    <property type="match status" value="1"/>
</dbReference>
<comment type="similarity">
    <text evidence="5 7">Belongs to the DEAD box helicase family.</text>
</comment>
<evidence type="ECO:0000313" key="12">
    <source>
        <dbReference type="Proteomes" id="UP000677812"/>
    </source>
</evidence>
<feature type="domain" description="Helicase C-terminal" evidence="9">
    <location>
        <begin position="262"/>
        <end position="420"/>
    </location>
</feature>
<gene>
    <name evidence="11" type="ORF">KB213_06380</name>
</gene>
<reference evidence="11 12" key="1">
    <citation type="submission" date="2021-04" db="EMBL/GenBank/DDBJ databases">
        <title>The complete genome sequence of Neokomagataea sp. TBRC 2177.</title>
        <authorList>
            <person name="Charoenyingcharoen P."/>
            <person name="Yukphan P."/>
        </authorList>
    </citation>
    <scope>NUCLEOTIDE SEQUENCE [LARGE SCALE GENOMIC DNA]</scope>
    <source>
        <strain evidence="11 12">TBRC 2177</strain>
    </source>
</reference>
<keyword evidence="4 7" id="KW-0067">ATP-binding</keyword>
<feature type="domain" description="Helicase ATP-binding" evidence="8">
    <location>
        <begin position="74"/>
        <end position="251"/>
    </location>
</feature>
<evidence type="ECO:0000256" key="2">
    <source>
        <dbReference type="ARBA" id="ARBA00022801"/>
    </source>
</evidence>
<dbReference type="EMBL" id="JAGRQH010000003">
    <property type="protein sequence ID" value="MBR0559678.1"/>
    <property type="molecule type" value="Genomic_DNA"/>
</dbReference>
<evidence type="ECO:0000256" key="1">
    <source>
        <dbReference type="ARBA" id="ARBA00022741"/>
    </source>
</evidence>
<dbReference type="InterPro" id="IPR050079">
    <property type="entry name" value="DEAD_box_RNA_helicase"/>
</dbReference>
<keyword evidence="3 7" id="KW-0347">Helicase</keyword>
<dbReference type="CDD" id="cd00268">
    <property type="entry name" value="DEADc"/>
    <property type="match status" value="1"/>
</dbReference>
<dbReference type="CDD" id="cd18787">
    <property type="entry name" value="SF2_C_DEAD"/>
    <property type="match status" value="1"/>
</dbReference>
<dbReference type="PROSITE" id="PS51194">
    <property type="entry name" value="HELICASE_CTER"/>
    <property type="match status" value="1"/>
</dbReference>
<feature type="short sequence motif" description="Q motif" evidence="6">
    <location>
        <begin position="43"/>
        <end position="71"/>
    </location>
</feature>
<dbReference type="PROSITE" id="PS51195">
    <property type="entry name" value="Q_MOTIF"/>
    <property type="match status" value="1"/>
</dbReference>
<proteinExistence type="inferred from homology"/>
<dbReference type="PROSITE" id="PS00039">
    <property type="entry name" value="DEAD_ATP_HELICASE"/>
    <property type="match status" value="1"/>
</dbReference>
<dbReference type="InterPro" id="IPR011545">
    <property type="entry name" value="DEAD/DEAH_box_helicase_dom"/>
</dbReference>
<dbReference type="GO" id="GO:0004386">
    <property type="term" value="F:helicase activity"/>
    <property type="evidence" value="ECO:0007669"/>
    <property type="project" value="UniProtKB-KW"/>
</dbReference>
<dbReference type="InterPro" id="IPR044742">
    <property type="entry name" value="DEAD/DEAH_RhlB"/>
</dbReference>
<keyword evidence="2 7" id="KW-0378">Hydrolase</keyword>
<sequence length="420" mass="45880">MMVAVMTPPLFFFRQQALPNCLQGASFGKMHTMTISNVSSPSVSFEGLGLAPALLAALESAGHKRPSLIQARAIPPLLKGKDVLIASQTGSGKTAAFVLPLLQALARRKEEGLETQGPWALILEPTRELAAQAASVCRQLGRRLPLKTRVICGGTPRDQQLRGLADGVDIIVATHGRLLDLVVQGDLVIDQIGYLVLDEADRLLDDEFTDSMTALSTHFPDIQPQTVFCSATLPAPVMDLAKRVTQDPVRIELETEDAAPQRIRQRAMFVLKDDKVPTIKHVLNHFTGRTMVFVQTKQGAETLGRSLSRSGVSVETLHGDRTQGARARALTRFREGQVQVLVTTDIAARGIDIPDVECVINADMPSSVPAYIHRIGRTARAGKRGIALSLLDPQERHLLRDVEKETGQRVRIVTEETLDR</sequence>
<name>A0ABS5E6Z2_9PROT</name>
<evidence type="ECO:0000256" key="5">
    <source>
        <dbReference type="ARBA" id="ARBA00038437"/>
    </source>
</evidence>
<dbReference type="InterPro" id="IPR000629">
    <property type="entry name" value="RNA-helicase_DEAD-box_CS"/>
</dbReference>
<keyword evidence="12" id="KW-1185">Reference proteome</keyword>
<evidence type="ECO:0000256" key="7">
    <source>
        <dbReference type="RuleBase" id="RU000492"/>
    </source>
</evidence>
<comment type="caution">
    <text evidence="11">The sequence shown here is derived from an EMBL/GenBank/DDBJ whole genome shotgun (WGS) entry which is preliminary data.</text>
</comment>
<dbReference type="Pfam" id="PF00271">
    <property type="entry name" value="Helicase_C"/>
    <property type="match status" value="1"/>
</dbReference>
<evidence type="ECO:0000256" key="4">
    <source>
        <dbReference type="ARBA" id="ARBA00022840"/>
    </source>
</evidence>
<dbReference type="InterPro" id="IPR014014">
    <property type="entry name" value="RNA_helicase_DEAD_Q_motif"/>
</dbReference>
<protein>
    <submittedName>
        <fullName evidence="11">DEAD/DEAH box helicase</fullName>
    </submittedName>
</protein>
<dbReference type="PANTHER" id="PTHR47959">
    <property type="entry name" value="ATP-DEPENDENT RNA HELICASE RHLE-RELATED"/>
    <property type="match status" value="1"/>
</dbReference>
<dbReference type="Proteomes" id="UP000677812">
    <property type="component" value="Unassembled WGS sequence"/>
</dbReference>
<dbReference type="InterPro" id="IPR014001">
    <property type="entry name" value="Helicase_ATP-bd"/>
</dbReference>
<evidence type="ECO:0000256" key="3">
    <source>
        <dbReference type="ARBA" id="ARBA00022806"/>
    </source>
</evidence>
<evidence type="ECO:0000259" key="9">
    <source>
        <dbReference type="PROSITE" id="PS51194"/>
    </source>
</evidence>
<dbReference type="InterPro" id="IPR027417">
    <property type="entry name" value="P-loop_NTPase"/>
</dbReference>
<accession>A0ABS5E6Z2</accession>
<dbReference type="Gene3D" id="3.40.50.300">
    <property type="entry name" value="P-loop containing nucleotide triphosphate hydrolases"/>
    <property type="match status" value="2"/>
</dbReference>
<dbReference type="SUPFAM" id="SSF52540">
    <property type="entry name" value="P-loop containing nucleoside triphosphate hydrolases"/>
    <property type="match status" value="1"/>
</dbReference>
<dbReference type="InterPro" id="IPR001650">
    <property type="entry name" value="Helicase_C-like"/>
</dbReference>
<evidence type="ECO:0000256" key="6">
    <source>
        <dbReference type="PROSITE-ProRule" id="PRU00552"/>
    </source>
</evidence>
<organism evidence="11 12">
    <name type="scientific">Neokomagataea anthophila</name>
    <dbReference type="NCBI Taxonomy" id="2826925"/>
    <lineage>
        <taxon>Bacteria</taxon>
        <taxon>Pseudomonadati</taxon>
        <taxon>Pseudomonadota</taxon>
        <taxon>Alphaproteobacteria</taxon>
        <taxon>Acetobacterales</taxon>
        <taxon>Acetobacteraceae</taxon>
        <taxon>Neokomagataea</taxon>
    </lineage>
</organism>
<feature type="domain" description="DEAD-box RNA helicase Q" evidence="10">
    <location>
        <begin position="43"/>
        <end position="71"/>
    </location>
</feature>
<evidence type="ECO:0000259" key="8">
    <source>
        <dbReference type="PROSITE" id="PS51192"/>
    </source>
</evidence>
<evidence type="ECO:0000313" key="11">
    <source>
        <dbReference type="EMBL" id="MBR0559678.1"/>
    </source>
</evidence>
<dbReference type="SMART" id="SM00487">
    <property type="entry name" value="DEXDc"/>
    <property type="match status" value="1"/>
</dbReference>
<keyword evidence="1 7" id="KW-0547">Nucleotide-binding</keyword>
<dbReference type="Pfam" id="PF00270">
    <property type="entry name" value="DEAD"/>
    <property type="match status" value="1"/>
</dbReference>
<dbReference type="PROSITE" id="PS51192">
    <property type="entry name" value="HELICASE_ATP_BIND_1"/>
    <property type="match status" value="1"/>
</dbReference>